<reference evidence="4 5" key="1">
    <citation type="submission" date="2023-07" db="EMBL/GenBank/DDBJ databases">
        <title>Genomic Encyclopedia of Type Strains, Phase IV (KMG-IV): sequencing the most valuable type-strain genomes for metagenomic binning, comparative biology and taxonomic classification.</title>
        <authorList>
            <person name="Goeker M."/>
        </authorList>
    </citation>
    <scope>NUCLEOTIDE SEQUENCE [LARGE SCALE GENOMIC DNA]</scope>
    <source>
        <strain evidence="4 5">DSM 16784</strain>
    </source>
</reference>
<comment type="caution">
    <text evidence="4">The sequence shown here is derived from an EMBL/GenBank/DDBJ whole genome shotgun (WGS) entry which is preliminary data.</text>
</comment>
<gene>
    <name evidence="4" type="ORF">J2S15_000341</name>
</gene>
<organism evidence="4 5">
    <name type="scientific">Breznakia pachnodae</name>
    <dbReference type="NCBI Taxonomy" id="265178"/>
    <lineage>
        <taxon>Bacteria</taxon>
        <taxon>Bacillati</taxon>
        <taxon>Bacillota</taxon>
        <taxon>Erysipelotrichia</taxon>
        <taxon>Erysipelotrichales</taxon>
        <taxon>Erysipelotrichaceae</taxon>
        <taxon>Breznakia</taxon>
    </lineage>
</organism>
<accession>A0ABU0DYJ3</accession>
<feature type="transmembrane region" description="Helical" evidence="2">
    <location>
        <begin position="342"/>
        <end position="361"/>
    </location>
</feature>
<keyword evidence="2" id="KW-1133">Transmembrane helix</keyword>
<sequence length="376" mass="41765">MKRLKRMTSIICFSIVALILGNSPVSALHYTEVPNNVAQQRLINTITYVEGGSAPFSENGITYYSGGNIIELSIALPANTYSIGITEIVTYDQSQLELITSFSEIRNTLSPAFTNADWSSYVSKYNGADNQILVVTSANNYHNSVDVTGGTVATMRFRVKEQSLTTNGTNININLQYNIAGVKADGTRTYIHAGYNPANDNGTYLVAAPSITLAAHKTQVVVTPPVEPKPPTPTPTPTQPDPVVPSQPYEPDIEYHPDIVREIVEEAISEEKSIEIMEVIKTKEYSFDALDERLSGRNTFQKIIQLFIGDKKADTDKYKSFSFAGNPENEVAAMVQTHVTCYVHYIFIGLSFLMLIATYVYKKYLETRNKVLWRNS</sequence>
<evidence type="ECO:0000256" key="2">
    <source>
        <dbReference type="SAM" id="Phobius"/>
    </source>
</evidence>
<evidence type="ECO:0008006" key="6">
    <source>
        <dbReference type="Google" id="ProtNLM"/>
    </source>
</evidence>
<dbReference type="EMBL" id="JAUSUR010000001">
    <property type="protein sequence ID" value="MDQ0359610.1"/>
    <property type="molecule type" value="Genomic_DNA"/>
</dbReference>
<keyword evidence="2" id="KW-0472">Membrane</keyword>
<keyword evidence="5" id="KW-1185">Reference proteome</keyword>
<feature type="region of interest" description="Disordered" evidence="1">
    <location>
        <begin position="224"/>
        <end position="244"/>
    </location>
</feature>
<name>A0ABU0DYJ3_9FIRM</name>
<evidence type="ECO:0000256" key="1">
    <source>
        <dbReference type="SAM" id="MobiDB-lite"/>
    </source>
</evidence>
<feature type="chain" id="PRO_5047100077" description="Cohesin domain-containing protein" evidence="3">
    <location>
        <begin position="28"/>
        <end position="376"/>
    </location>
</feature>
<evidence type="ECO:0000256" key="3">
    <source>
        <dbReference type="SAM" id="SignalP"/>
    </source>
</evidence>
<evidence type="ECO:0000313" key="5">
    <source>
        <dbReference type="Proteomes" id="UP001230220"/>
    </source>
</evidence>
<keyword evidence="2" id="KW-0812">Transmembrane</keyword>
<proteinExistence type="predicted"/>
<evidence type="ECO:0000313" key="4">
    <source>
        <dbReference type="EMBL" id="MDQ0359610.1"/>
    </source>
</evidence>
<dbReference type="RefSeq" id="WP_307404867.1">
    <property type="nucleotide sequence ID" value="NZ_JAUSUR010000001.1"/>
</dbReference>
<feature type="signal peptide" evidence="3">
    <location>
        <begin position="1"/>
        <end position="27"/>
    </location>
</feature>
<feature type="compositionally biased region" description="Pro residues" evidence="1">
    <location>
        <begin position="225"/>
        <end position="244"/>
    </location>
</feature>
<protein>
    <recommendedName>
        <fullName evidence="6">Cohesin domain-containing protein</fullName>
    </recommendedName>
</protein>
<dbReference type="Proteomes" id="UP001230220">
    <property type="component" value="Unassembled WGS sequence"/>
</dbReference>
<keyword evidence="3" id="KW-0732">Signal</keyword>